<name>A0A4P7AIL6_9MOLU</name>
<organism evidence="2 3">
    <name type="scientific">Spiroplasma gladiatoris</name>
    <dbReference type="NCBI Taxonomy" id="2143"/>
    <lineage>
        <taxon>Bacteria</taxon>
        <taxon>Bacillati</taxon>
        <taxon>Mycoplasmatota</taxon>
        <taxon>Mollicutes</taxon>
        <taxon>Entomoplasmatales</taxon>
        <taxon>Spiroplasmataceae</taxon>
        <taxon>Spiroplasma</taxon>
    </lineage>
</organism>
<feature type="transmembrane region" description="Helical" evidence="1">
    <location>
        <begin position="287"/>
        <end position="308"/>
    </location>
</feature>
<accession>A0A4P7AIL6</accession>
<evidence type="ECO:0000313" key="3">
    <source>
        <dbReference type="Proteomes" id="UP000294309"/>
    </source>
</evidence>
<protein>
    <recommendedName>
        <fullName evidence="4">MFS transporter</fullName>
    </recommendedName>
</protein>
<dbReference type="AlphaFoldDB" id="A0A4P7AIL6"/>
<keyword evidence="1" id="KW-1133">Transmembrane helix</keyword>
<evidence type="ECO:0008006" key="4">
    <source>
        <dbReference type="Google" id="ProtNLM"/>
    </source>
</evidence>
<dbReference type="SUPFAM" id="SSF103473">
    <property type="entry name" value="MFS general substrate transporter"/>
    <property type="match status" value="1"/>
</dbReference>
<sequence>MQNWDLIIMMPIFLIASFFIVGFVIYKEKIKKRTYLFLIEITIFWFAVSVIGYQLTNYAASSFQSLSSISYILMILFGSSFFVLIFKPLATFLTGFIKLRKLWTTISYSLLILIGILLSSIQIDKVFIIFLSIIYAILLSTSTIHNLILNEQHYYRINTLPVTWICYIFIGVGSILGIYFCSLETEVLKLNNYLFFNIFVILAGLFVLIFSLTYFKENKNLSGSFDQEVIIQLPKKNNWNFLIIYFLTLLISLTYSLSNSLTTKTFMSLKLLESGYLKEEIQTLIRVFDYASVIPSLLVSYFIFKYLLKYFGQRYFLMINLFGLAIMYSILAFTSNPYIFIVLNIFIGIFYNQIIYTLFSFCMFWNYRAPSNPVTGFFGTALFLGKVIIETTEGALIKDHTSIFKSLDDIFDINNHETLRENLTGYGNILSITFSICAVIVFIMILIYYYTSKKLIADFVNYRLATQNLKSILKKRVIQKTKTQIDVTKLKIKN</sequence>
<proteinExistence type="predicted"/>
<dbReference type="OrthoDB" id="387641at2"/>
<dbReference type="Proteomes" id="UP000294309">
    <property type="component" value="Chromosome"/>
</dbReference>
<evidence type="ECO:0000313" key="2">
    <source>
        <dbReference type="EMBL" id="QBQ07486.1"/>
    </source>
</evidence>
<dbReference type="InterPro" id="IPR036259">
    <property type="entry name" value="MFS_trans_sf"/>
</dbReference>
<feature type="transmembrane region" description="Helical" evidence="1">
    <location>
        <begin position="161"/>
        <end position="180"/>
    </location>
</feature>
<feature type="transmembrane region" description="Helical" evidence="1">
    <location>
        <begin position="239"/>
        <end position="258"/>
    </location>
</feature>
<feature type="transmembrane region" description="Helical" evidence="1">
    <location>
        <begin position="6"/>
        <end position="26"/>
    </location>
</feature>
<feature type="transmembrane region" description="Helical" evidence="1">
    <location>
        <begin position="192"/>
        <end position="215"/>
    </location>
</feature>
<feature type="transmembrane region" description="Helical" evidence="1">
    <location>
        <begin position="68"/>
        <end position="90"/>
    </location>
</feature>
<feature type="transmembrane region" description="Helical" evidence="1">
    <location>
        <begin position="315"/>
        <end position="333"/>
    </location>
</feature>
<dbReference type="RefSeq" id="WP_134297278.1">
    <property type="nucleotide sequence ID" value="NZ_CP038013.1"/>
</dbReference>
<feature type="transmembrane region" description="Helical" evidence="1">
    <location>
        <begin position="429"/>
        <end position="450"/>
    </location>
</feature>
<feature type="transmembrane region" description="Helical" evidence="1">
    <location>
        <begin position="35"/>
        <end position="56"/>
    </location>
</feature>
<reference evidence="2 3" key="1">
    <citation type="submission" date="2019-03" db="EMBL/GenBank/DDBJ databases">
        <title>Complete genome sequence of Spiroplasma gladiatoris TG-1 (DSM 22552).</title>
        <authorList>
            <person name="Lin Y.-C."/>
            <person name="Chou L."/>
            <person name="Kuo C.-H."/>
        </authorList>
    </citation>
    <scope>NUCLEOTIDE SEQUENCE [LARGE SCALE GENOMIC DNA]</scope>
    <source>
        <strain evidence="2 3">TG-1</strain>
    </source>
</reference>
<feature type="transmembrane region" description="Helical" evidence="1">
    <location>
        <begin position="371"/>
        <end position="389"/>
    </location>
</feature>
<feature type="transmembrane region" description="Helical" evidence="1">
    <location>
        <begin position="339"/>
        <end position="359"/>
    </location>
</feature>
<feature type="transmembrane region" description="Helical" evidence="1">
    <location>
        <begin position="102"/>
        <end position="121"/>
    </location>
</feature>
<keyword evidence="1" id="KW-0812">Transmembrane</keyword>
<feature type="transmembrane region" description="Helical" evidence="1">
    <location>
        <begin position="127"/>
        <end position="149"/>
    </location>
</feature>
<evidence type="ECO:0000256" key="1">
    <source>
        <dbReference type="SAM" id="Phobius"/>
    </source>
</evidence>
<dbReference type="EMBL" id="CP038013">
    <property type="protein sequence ID" value="QBQ07486.1"/>
    <property type="molecule type" value="Genomic_DNA"/>
</dbReference>
<gene>
    <name evidence="2" type="ORF">SGLAD_v1c02870</name>
</gene>
<dbReference type="KEGG" id="sgq:SGLAD_v1c02870"/>
<keyword evidence="3" id="KW-1185">Reference proteome</keyword>
<keyword evidence="1" id="KW-0472">Membrane</keyword>